<feature type="region of interest" description="Disordered" evidence="1">
    <location>
        <begin position="866"/>
        <end position="887"/>
    </location>
</feature>
<reference evidence="3" key="1">
    <citation type="submission" date="2022-06" db="EMBL/GenBank/DDBJ databases">
        <title>Genomic Encyclopedia of Archaeal and Bacterial Type Strains, Phase II (KMG-II): from individual species to whole genera.</title>
        <authorList>
            <person name="Goeker M."/>
        </authorList>
    </citation>
    <scope>NUCLEOTIDE SEQUENCE</scope>
    <source>
        <strain evidence="3">DSM 43935</strain>
    </source>
</reference>
<gene>
    <name evidence="3" type="ORF">LX83_000860</name>
</gene>
<dbReference type="Proteomes" id="UP001206128">
    <property type="component" value="Unassembled WGS sequence"/>
</dbReference>
<evidence type="ECO:0000313" key="4">
    <source>
        <dbReference type="Proteomes" id="UP001206128"/>
    </source>
</evidence>
<feature type="region of interest" description="Disordered" evidence="1">
    <location>
        <begin position="1"/>
        <end position="22"/>
    </location>
</feature>
<organism evidence="3 4">
    <name type="scientific">Goodfellowiella coeruleoviolacea</name>
    <dbReference type="NCBI Taxonomy" id="334858"/>
    <lineage>
        <taxon>Bacteria</taxon>
        <taxon>Bacillati</taxon>
        <taxon>Actinomycetota</taxon>
        <taxon>Actinomycetes</taxon>
        <taxon>Pseudonocardiales</taxon>
        <taxon>Pseudonocardiaceae</taxon>
        <taxon>Goodfellowiella</taxon>
    </lineage>
</organism>
<dbReference type="Pfam" id="PF13569">
    <property type="entry name" value="DUF4132"/>
    <property type="match status" value="1"/>
</dbReference>
<accession>A0AAE3G9H2</accession>
<dbReference type="InterPro" id="IPR025406">
    <property type="entry name" value="DUF4132"/>
</dbReference>
<dbReference type="EMBL" id="JAMTCK010000002">
    <property type="protein sequence ID" value="MCP2164020.1"/>
    <property type="molecule type" value="Genomic_DNA"/>
</dbReference>
<protein>
    <recommendedName>
        <fullName evidence="2">DUF4132 domain-containing protein</fullName>
    </recommendedName>
</protein>
<evidence type="ECO:0000256" key="1">
    <source>
        <dbReference type="SAM" id="MobiDB-lite"/>
    </source>
</evidence>
<evidence type="ECO:0000313" key="3">
    <source>
        <dbReference type="EMBL" id="MCP2164020.1"/>
    </source>
</evidence>
<evidence type="ECO:0000259" key="2">
    <source>
        <dbReference type="Pfam" id="PF13569"/>
    </source>
</evidence>
<proteinExistence type="predicted"/>
<name>A0AAE3G9H2_9PSEU</name>
<dbReference type="RefSeq" id="WP_253767278.1">
    <property type="nucleotide sequence ID" value="NZ_JAMTCK010000002.1"/>
</dbReference>
<keyword evidence="4" id="KW-1185">Reference proteome</keyword>
<feature type="compositionally biased region" description="Low complexity" evidence="1">
    <location>
        <begin position="1"/>
        <end position="18"/>
    </location>
</feature>
<sequence>MHATDSASTTAGAAPGTPVVELPDEDRFVLPQTLVDRVHPRRGGRVEPSVVLDPDAANQLREQINAVRAGVDEIVAHPDTDEVVAAAARGYLDHVDSTSTAVDGVPPLGAAAVLLAAVRATRSTHRDALRSFVDAWIVEHGVVFAARAVVDLATLSTGSGKHMYRWTSIEHLGLSEFARVGLARMRAVLAVVGDADYRAAVDALADRRTRTQLHQLAVSFLVPTCVDWVTESCAVPSQVDRHALELLVCSVSSLDQLDVIVSHLDPWWVSEFLPRALLECREALPTITDAIGSDITFVISWLGWKAFRSTVQKPVLALLKATPTDAAFELLLDRSWHGEVRQAQLDALTRFPMRGLRLLAARVAARSAGADDAVERAAELLRGHVLRHPDLVAAVLPTLPDELRATVESVRAAVATAPEAPAALLPPVLVSPPWTAKAGAAKKAVRAGLVAPSEASVRWRPGEQQEWADRAPQHYLNRPAQWGDRDWTALAKSYTAGALSWPDPFFLQAPEEIVRPLLSSWELEDGWDAGAVARALAGRYELDALPVILRIARANPREHAQLLMPFASAEIATLMADWYDRLKTVREVALAWFERHPRAAALGLIPAALGKPGKRRTAAERVLHAVASTAPETVRDVARGYGPEVVDAVDALLNADPLHALPARLPAPPSWLEVVLLPQILLRDRAHALPATSVEHLCTMLALSRPGEVYAGVPIVKDVCDPRSLAEFGWALLDAWYSGGMPVKDSWVLDAQGWLGDDDTAARLLSWKGLISHARTLRALDALAAIGTETALRTLHAVAERRDTIAEVRERAQQRITQVAAGLGLTVEQLADRLVPDLGLDADGSLLLDYGPRRFVVGFDEQLNPYVTDENGQPRKSLPKPGARDDAELAPAAHARFTELKKAARKLVKEQLRRFEHAMIAERRWSVADFRTLLVAHPLLRHLVRRLVWIRYDGDGQPGRAFRVAEDRTFADVEDTTVHLGDDDLVGIAHPLHLGAELTAWAEVFADYEILQPFAQLDRETHQLTAEERTATSLTRFEGRTVRTTRVLGLEHRGWQKEDAEFQRPWSWIERELPGGHTVVLNLDPGVLLGELARTPEQRLVSVHLAGGGTFGSLSPVVAAEVLRDLVHLTAWSN</sequence>
<feature type="domain" description="DUF4132" evidence="2">
    <location>
        <begin position="872"/>
        <end position="1055"/>
    </location>
</feature>
<dbReference type="AlphaFoldDB" id="A0AAE3G9H2"/>
<comment type="caution">
    <text evidence="3">The sequence shown here is derived from an EMBL/GenBank/DDBJ whole genome shotgun (WGS) entry which is preliminary data.</text>
</comment>